<feature type="region of interest" description="Disordered" evidence="1">
    <location>
        <begin position="1"/>
        <end position="69"/>
    </location>
</feature>
<dbReference type="PANTHER" id="PTHR23274:SF48">
    <property type="entry name" value="ATP-DEPENDENT DNA HELICASE"/>
    <property type="match status" value="1"/>
</dbReference>
<proteinExistence type="predicted"/>
<organism evidence="3 4">
    <name type="scientific">Araneus ventricosus</name>
    <name type="common">Orbweaver spider</name>
    <name type="synonym">Epeira ventricosa</name>
    <dbReference type="NCBI Taxonomy" id="182803"/>
    <lineage>
        <taxon>Eukaryota</taxon>
        <taxon>Metazoa</taxon>
        <taxon>Ecdysozoa</taxon>
        <taxon>Arthropoda</taxon>
        <taxon>Chelicerata</taxon>
        <taxon>Arachnida</taxon>
        <taxon>Araneae</taxon>
        <taxon>Araneomorphae</taxon>
        <taxon>Entelegynae</taxon>
        <taxon>Araneoidea</taxon>
        <taxon>Araneidae</taxon>
        <taxon>Araneus</taxon>
    </lineage>
</organism>
<sequence length="359" mass="41540">MKKTKEKKLKNASVKKKFKFRKEYAKKKLNEENKNMSNGNVKKKYEERKRKEEYEERKRKEEYEERKRKDEKQFELQKLRLEAEGRFTNSVANQNVNSTQPCPSDDKTNWLRIVRNNVYTYGFALYIMNFNIASILPINVTADPPKLCNGTRLIAKNLLSNVIEARIITGNATGEVIFIPRIPLTPSDTNMPFEFNRLQFPIRLAFAISINKSQGGGFSNQTDDIDSDDEDAILADLKGKWKTVEGNGRITDDATLSDILEVDAELLTASYPTDEEILKSLMDNNKGKETDSDSENEDLIQPKPHRTEMLQSFETIKRGFQMEENVPDSIFSPLIKRENFYENLTSQNAKQCKITEFFK</sequence>
<gene>
    <name evidence="3" type="ORF">AVEN_269844_3</name>
</gene>
<comment type="caution">
    <text evidence="3">The sequence shown here is derived from an EMBL/GenBank/DDBJ whole genome shotgun (WGS) entry which is preliminary data.</text>
</comment>
<evidence type="ECO:0000313" key="4">
    <source>
        <dbReference type="Proteomes" id="UP000499080"/>
    </source>
</evidence>
<dbReference type="OrthoDB" id="6157693at2759"/>
<dbReference type="GO" id="GO:0006260">
    <property type="term" value="P:DNA replication"/>
    <property type="evidence" value="ECO:0007669"/>
    <property type="project" value="TreeGrafter"/>
</dbReference>
<dbReference type="PANTHER" id="PTHR23274">
    <property type="entry name" value="DNA HELICASE-RELATED"/>
    <property type="match status" value="1"/>
</dbReference>
<dbReference type="EMBL" id="BGPR01000185">
    <property type="protein sequence ID" value="GBM02919.1"/>
    <property type="molecule type" value="Genomic_DNA"/>
</dbReference>
<protein>
    <recommendedName>
        <fullName evidence="5">ATP-dependent DNA helicase</fullName>
    </recommendedName>
</protein>
<name>A0A4Y2CFB8_ARAVE</name>
<reference evidence="3 4" key="1">
    <citation type="journal article" date="2019" name="Sci. Rep.">
        <title>Orb-weaving spider Araneus ventricosus genome elucidates the spidroin gene catalogue.</title>
        <authorList>
            <person name="Kono N."/>
            <person name="Nakamura H."/>
            <person name="Ohtoshi R."/>
            <person name="Moran D.A.P."/>
            <person name="Shinohara A."/>
            <person name="Yoshida Y."/>
            <person name="Fujiwara M."/>
            <person name="Mori M."/>
            <person name="Tomita M."/>
            <person name="Arakawa K."/>
        </authorList>
    </citation>
    <scope>NUCLEOTIDE SEQUENCE [LARGE SCALE GENOMIC DNA]</scope>
</reference>
<feature type="transmembrane region" description="Helical" evidence="2">
    <location>
        <begin position="118"/>
        <end position="138"/>
    </location>
</feature>
<feature type="compositionally biased region" description="Basic and acidic residues" evidence="1">
    <location>
        <begin position="21"/>
        <end position="34"/>
    </location>
</feature>
<feature type="compositionally biased region" description="Basic and acidic residues" evidence="1">
    <location>
        <begin position="43"/>
        <end position="69"/>
    </location>
</feature>
<dbReference type="Proteomes" id="UP000499080">
    <property type="component" value="Unassembled WGS sequence"/>
</dbReference>
<evidence type="ECO:0000256" key="1">
    <source>
        <dbReference type="SAM" id="MobiDB-lite"/>
    </source>
</evidence>
<dbReference type="AlphaFoldDB" id="A0A4Y2CFB8"/>
<evidence type="ECO:0008006" key="5">
    <source>
        <dbReference type="Google" id="ProtNLM"/>
    </source>
</evidence>
<evidence type="ECO:0000313" key="3">
    <source>
        <dbReference type="EMBL" id="GBM02919.1"/>
    </source>
</evidence>
<keyword evidence="4" id="KW-1185">Reference proteome</keyword>
<accession>A0A4Y2CFB8</accession>
<keyword evidence="2" id="KW-1133">Transmembrane helix</keyword>
<keyword evidence="2" id="KW-0472">Membrane</keyword>
<evidence type="ECO:0000256" key="2">
    <source>
        <dbReference type="SAM" id="Phobius"/>
    </source>
</evidence>
<feature type="compositionally biased region" description="Basic residues" evidence="1">
    <location>
        <begin position="1"/>
        <end position="20"/>
    </location>
</feature>
<keyword evidence="2" id="KW-0812">Transmembrane</keyword>
<dbReference type="GO" id="GO:0005657">
    <property type="term" value="C:replication fork"/>
    <property type="evidence" value="ECO:0007669"/>
    <property type="project" value="TreeGrafter"/>
</dbReference>